<feature type="disulfide bond" evidence="3">
    <location>
        <begin position="108"/>
        <end position="118"/>
    </location>
</feature>
<keyword evidence="7" id="KW-1185">Reference proteome</keyword>
<feature type="domain" description="SRCR" evidence="5">
    <location>
        <begin position="39"/>
        <end position="139"/>
    </location>
</feature>
<evidence type="ECO:0000313" key="7">
    <source>
        <dbReference type="Proteomes" id="UP000472267"/>
    </source>
</evidence>
<dbReference type="Pfam" id="PF00530">
    <property type="entry name" value="SRCR"/>
    <property type="match status" value="1"/>
</dbReference>
<dbReference type="Gene3D" id="1.25.40.420">
    <property type="match status" value="1"/>
</dbReference>
<dbReference type="Proteomes" id="UP000472267">
    <property type="component" value="Chromosome 4"/>
</dbReference>
<dbReference type="InParanoid" id="A0A672G1R4"/>
<dbReference type="PANTHER" id="PTHR24410:SF16">
    <property type="entry name" value="GALECTIN-3-BINDING PROTEIN"/>
    <property type="match status" value="1"/>
</dbReference>
<reference evidence="6" key="2">
    <citation type="submission" date="2025-08" db="UniProtKB">
        <authorList>
            <consortium name="Ensembl"/>
        </authorList>
    </citation>
    <scope>IDENTIFICATION</scope>
</reference>
<feature type="signal peptide" evidence="4">
    <location>
        <begin position="1"/>
        <end position="22"/>
    </location>
</feature>
<dbReference type="PROSITE" id="PS50287">
    <property type="entry name" value="SRCR_2"/>
    <property type="match status" value="1"/>
</dbReference>
<dbReference type="SUPFAM" id="SSF56487">
    <property type="entry name" value="SRCR-like"/>
    <property type="match status" value="1"/>
</dbReference>
<dbReference type="InterPro" id="IPR001190">
    <property type="entry name" value="SRCR"/>
</dbReference>
<dbReference type="SMART" id="SM00202">
    <property type="entry name" value="SR"/>
    <property type="match status" value="1"/>
</dbReference>
<evidence type="ECO:0000313" key="6">
    <source>
        <dbReference type="Ensembl" id="ENSSFAP00005012858.1"/>
    </source>
</evidence>
<dbReference type="Gene3D" id="3.10.250.10">
    <property type="entry name" value="SRCR-like domain"/>
    <property type="match status" value="1"/>
</dbReference>
<dbReference type="Ensembl" id="ENSSFAT00005013422.1">
    <property type="protein sequence ID" value="ENSSFAP00005012858.1"/>
    <property type="gene ID" value="ENSSFAG00005007086.1"/>
</dbReference>
<dbReference type="SMART" id="SM00875">
    <property type="entry name" value="BACK"/>
    <property type="match status" value="1"/>
</dbReference>
<reference evidence="6" key="3">
    <citation type="submission" date="2025-09" db="UniProtKB">
        <authorList>
            <consortium name="Ensembl"/>
        </authorList>
    </citation>
    <scope>IDENTIFICATION</scope>
</reference>
<gene>
    <name evidence="6" type="primary">LOC115386958</name>
</gene>
<reference evidence="6" key="1">
    <citation type="submission" date="2019-06" db="EMBL/GenBank/DDBJ databases">
        <authorList>
            <consortium name="Wellcome Sanger Institute Data Sharing"/>
        </authorList>
    </citation>
    <scope>NUCLEOTIDE SEQUENCE [LARGE SCALE GENOMIC DNA]</scope>
</reference>
<evidence type="ECO:0000256" key="4">
    <source>
        <dbReference type="SAM" id="SignalP"/>
    </source>
</evidence>
<name>A0A672G1R4_SALFA</name>
<dbReference type="AlphaFoldDB" id="A0A672G1R4"/>
<organism evidence="6 7">
    <name type="scientific">Salarias fasciatus</name>
    <name type="common">Jewelled blenny</name>
    <name type="synonym">Blennius fasciatus</name>
    <dbReference type="NCBI Taxonomy" id="181472"/>
    <lineage>
        <taxon>Eukaryota</taxon>
        <taxon>Metazoa</taxon>
        <taxon>Chordata</taxon>
        <taxon>Craniata</taxon>
        <taxon>Vertebrata</taxon>
        <taxon>Euteleostomi</taxon>
        <taxon>Actinopterygii</taxon>
        <taxon>Neopterygii</taxon>
        <taxon>Teleostei</taxon>
        <taxon>Neoteleostei</taxon>
        <taxon>Acanthomorphata</taxon>
        <taxon>Ovalentaria</taxon>
        <taxon>Blenniimorphae</taxon>
        <taxon>Blenniiformes</taxon>
        <taxon>Blennioidei</taxon>
        <taxon>Blenniidae</taxon>
        <taxon>Salariinae</taxon>
        <taxon>Salarias</taxon>
    </lineage>
</organism>
<dbReference type="Gene3D" id="3.30.710.10">
    <property type="entry name" value="Potassium Channel Kv1.1, Chain A"/>
    <property type="match status" value="1"/>
</dbReference>
<sequence length="594" mass="67070">MLTRRSLHSLQLLLLLCVSAGAMKFNLFNRNHSPKEGDVRLSGSTDGSEGRVEVYHEGRWGTVCDDNWDMAEAQVVCRQLNFPGAKSVIIGRQYQQAPGPIWLDDINCNGTEKHLVKCEFKSWGETDCSHKEDVGVLCQTGSTNETINDSTHSLDHSISLSDDLGQIFDSGNGCDFLILVRSPTGNIQENGTTEMAETKICAHKTILSQFPLFNASGGISNITVDVSSSCQLLFSSFIRYIYTRKIDVTLSSAICVHWMASTFGVKQLMEDVGRLFSKVIPDDSTFHNQVSIYNYAVETGDLILKETCVQFLAWNYQNLTRSPAWNSLPVELLGALLPRSDLVAADEYFVLQSVERWITEQKGSISLEIQAELLSHIRFPMIPAEKLYELESNSSLYSSHKNMYREKMLTAFQFNILLFSKLATNPKFSKDSADYQPRIYTAEPWSAAVDPSKKRPSYDHQINTHRRYGYQYDSYYVYPTPSPYAPSVSFSTPVHSSLIFKNNMIKWQANIFKSQNECSRNGLRCESFPVAWLAPNHNPNNMLYRNRVMMMCKGTVCQVQGFKGNLAPIATNGTSCLCSDEQYTYRVVVRPEYV</sequence>
<evidence type="ECO:0000259" key="5">
    <source>
        <dbReference type="PROSITE" id="PS50287"/>
    </source>
</evidence>
<dbReference type="InterPro" id="IPR036772">
    <property type="entry name" value="SRCR-like_dom_sf"/>
</dbReference>
<dbReference type="Pfam" id="PF07707">
    <property type="entry name" value="BACK"/>
    <property type="match status" value="1"/>
</dbReference>
<dbReference type="GeneID" id="115386958"/>
<feature type="chain" id="PRO_5025451437" evidence="4">
    <location>
        <begin position="23"/>
        <end position="594"/>
    </location>
</feature>
<keyword evidence="2 3" id="KW-1015">Disulfide bond</keyword>
<dbReference type="OrthoDB" id="25028at2759"/>
<dbReference type="RefSeq" id="XP_029945288.1">
    <property type="nucleotide sequence ID" value="XM_030089428.1"/>
</dbReference>
<feature type="disulfide bond" evidence="3">
    <location>
        <begin position="64"/>
        <end position="128"/>
    </location>
</feature>
<dbReference type="PRINTS" id="PR00258">
    <property type="entry name" value="SPERACTRCPTR"/>
</dbReference>
<evidence type="ECO:0000256" key="2">
    <source>
        <dbReference type="ARBA" id="ARBA00023157"/>
    </source>
</evidence>
<dbReference type="FunCoup" id="A0A672G1R4">
    <property type="interactions" value="470"/>
</dbReference>
<dbReference type="InterPro" id="IPR011705">
    <property type="entry name" value="BACK"/>
</dbReference>
<accession>A0A672G1R4</accession>
<feature type="disulfide bond" evidence="3">
    <location>
        <begin position="77"/>
        <end position="138"/>
    </location>
</feature>
<dbReference type="PANTHER" id="PTHR24410">
    <property type="entry name" value="HL07962P-RELATED"/>
    <property type="match status" value="1"/>
</dbReference>
<proteinExistence type="predicted"/>
<evidence type="ECO:0000256" key="3">
    <source>
        <dbReference type="PROSITE-ProRule" id="PRU00196"/>
    </source>
</evidence>
<dbReference type="InterPro" id="IPR051481">
    <property type="entry name" value="BTB-POZ/Galectin-3-binding"/>
</dbReference>
<dbReference type="GO" id="GO:0016020">
    <property type="term" value="C:membrane"/>
    <property type="evidence" value="ECO:0007669"/>
    <property type="project" value="InterPro"/>
</dbReference>
<dbReference type="InterPro" id="IPR011333">
    <property type="entry name" value="SKP1/BTB/POZ_sf"/>
</dbReference>
<dbReference type="FunFam" id="3.10.250.10:FF:000001">
    <property type="entry name" value="Lysyl oxidase 4 isoform X1"/>
    <property type="match status" value="1"/>
</dbReference>
<protein>
    <submittedName>
        <fullName evidence="6">Galectin-3-binding protein A-like</fullName>
    </submittedName>
</protein>
<evidence type="ECO:0000256" key="1">
    <source>
        <dbReference type="ARBA" id="ARBA00022729"/>
    </source>
</evidence>
<keyword evidence="1 4" id="KW-0732">Signal</keyword>
<dbReference type="SUPFAM" id="SSF54695">
    <property type="entry name" value="POZ domain"/>
    <property type="match status" value="1"/>
</dbReference>